<dbReference type="EMBL" id="CT573213">
    <property type="protein sequence ID" value="CAJ64732.1"/>
    <property type="molecule type" value="Genomic_DNA"/>
</dbReference>
<protein>
    <recommendedName>
        <fullName evidence="1">Gfo/Idh/MocA-like oxidoreductase N-terminal domain-containing protein</fullName>
    </recommendedName>
</protein>
<dbReference type="Gene3D" id="3.40.50.720">
    <property type="entry name" value="NAD(P)-binding Rossmann-like Domain"/>
    <property type="match status" value="1"/>
</dbReference>
<proteinExistence type="predicted"/>
<dbReference type="KEGG" id="fal:FRAAL6108"/>
<dbReference type="Proteomes" id="UP000000657">
    <property type="component" value="Chromosome"/>
</dbReference>
<evidence type="ECO:0000313" key="2">
    <source>
        <dbReference type="EMBL" id="CAJ64732.1"/>
    </source>
</evidence>
<evidence type="ECO:0000259" key="1">
    <source>
        <dbReference type="Pfam" id="PF01408"/>
    </source>
</evidence>
<dbReference type="InterPro" id="IPR036291">
    <property type="entry name" value="NAD(P)-bd_dom_sf"/>
</dbReference>
<dbReference type="GO" id="GO:0000166">
    <property type="term" value="F:nucleotide binding"/>
    <property type="evidence" value="ECO:0007669"/>
    <property type="project" value="InterPro"/>
</dbReference>
<evidence type="ECO:0000313" key="3">
    <source>
        <dbReference type="Proteomes" id="UP000000657"/>
    </source>
</evidence>
<dbReference type="SUPFAM" id="SSF51735">
    <property type="entry name" value="NAD(P)-binding Rossmann-fold domains"/>
    <property type="match status" value="1"/>
</dbReference>
<accession>Q0RCU2</accession>
<name>Q0RCU2_FRAAA</name>
<feature type="domain" description="Gfo/Idh/MocA-like oxidoreductase N-terminal" evidence="1">
    <location>
        <begin position="25"/>
        <end position="132"/>
    </location>
</feature>
<reference evidence="2 3" key="1">
    <citation type="journal article" date="2007" name="Genome Res.">
        <title>Genome characteristics of facultatively symbiotic Frankia sp. strains reflect host range and host plant biogeography.</title>
        <authorList>
            <person name="Normand P."/>
            <person name="Lapierre P."/>
            <person name="Tisa L.S."/>
            <person name="Gogarten J.P."/>
            <person name="Alloisio N."/>
            <person name="Bagnarol E."/>
            <person name="Bassi C.A."/>
            <person name="Berry A.M."/>
            <person name="Bickhart D.M."/>
            <person name="Choisne N."/>
            <person name="Couloux A."/>
            <person name="Cournoyer B."/>
            <person name="Cruveiller S."/>
            <person name="Daubin V."/>
            <person name="Demange N."/>
            <person name="Francino M.P."/>
            <person name="Goltsman E."/>
            <person name="Huang Y."/>
            <person name="Kopp O.R."/>
            <person name="Labarre L."/>
            <person name="Lapidus A."/>
            <person name="Lavire C."/>
            <person name="Marechal J."/>
            <person name="Martinez M."/>
            <person name="Mastronunzio J.E."/>
            <person name="Mullin B.C."/>
            <person name="Niemann J."/>
            <person name="Pujic P."/>
            <person name="Rawnsley T."/>
            <person name="Rouy Z."/>
            <person name="Schenowitz C."/>
            <person name="Sellstedt A."/>
            <person name="Tavares F."/>
            <person name="Tomkins J.P."/>
            <person name="Vallenet D."/>
            <person name="Valverde C."/>
            <person name="Wall L.G."/>
            <person name="Wang Y."/>
            <person name="Medigue C."/>
            <person name="Benson D.R."/>
        </authorList>
    </citation>
    <scope>NUCLEOTIDE SEQUENCE [LARGE SCALE GENOMIC DNA]</scope>
    <source>
        <strain evidence="3">DSM 45986 / CECT 9034 / ACN14a</strain>
    </source>
</reference>
<dbReference type="Pfam" id="PF01408">
    <property type="entry name" value="GFO_IDH_MocA"/>
    <property type="match status" value="1"/>
</dbReference>
<dbReference type="HOGENOM" id="CLU_815863_0_0_11"/>
<dbReference type="AlphaFoldDB" id="Q0RCU2"/>
<dbReference type="STRING" id="326424.FRAAL6108"/>
<gene>
    <name evidence="2" type="ordered locus">FRAAL6108</name>
</gene>
<sequence length="392" mass="41685">MAPRQRGQVPAAGRLMAAAGVGRRRVLIIGSGRRIRNNFLPAFAQRRDQFELVGLWSRTREHAERAAAPWGVPVVGSPAEVLDAVDTVVVSVSTTAVRAVLRDLAERAPQLSVVLDTPVFGQAAHLPAMATLRSFARVVVAEDYMNYPQWTLARRAVADGLIGEVRSVELAHSGYRYHGLALIRSLADFDHVTVATRRRAGADVRFDFRLRRGLRGRITEPYDQARGTTTITGEKGVITDSARVGAVGAGAGHGPVHVLRPRGDARPDGYLLDGPDLLGGLELDLPALPALLDAEVPDRSLFNALKTCGLLEVLAAVTGEAFHSRYTYREALYDHLTTAVLRTSPLVVDPVAGAGGNIVGGLDGVFTGLARARGALTRAGTRGKGTPTGGPA</sequence>
<dbReference type="eggNOG" id="COG0673">
    <property type="taxonomic scope" value="Bacteria"/>
</dbReference>
<organism evidence="2 3">
    <name type="scientific">Frankia alni (strain DSM 45986 / CECT 9034 / ACN14a)</name>
    <dbReference type="NCBI Taxonomy" id="326424"/>
    <lineage>
        <taxon>Bacteria</taxon>
        <taxon>Bacillati</taxon>
        <taxon>Actinomycetota</taxon>
        <taxon>Actinomycetes</taxon>
        <taxon>Frankiales</taxon>
        <taxon>Frankiaceae</taxon>
        <taxon>Frankia</taxon>
    </lineage>
</organism>
<dbReference type="InterPro" id="IPR000683">
    <property type="entry name" value="Gfo/Idh/MocA-like_OxRdtase_N"/>
</dbReference>
<keyword evidence="3" id="KW-1185">Reference proteome</keyword>